<organism evidence="1 2">
    <name type="scientific">Mesorhabditis belari</name>
    <dbReference type="NCBI Taxonomy" id="2138241"/>
    <lineage>
        <taxon>Eukaryota</taxon>
        <taxon>Metazoa</taxon>
        <taxon>Ecdysozoa</taxon>
        <taxon>Nematoda</taxon>
        <taxon>Chromadorea</taxon>
        <taxon>Rhabditida</taxon>
        <taxon>Rhabditina</taxon>
        <taxon>Rhabditomorpha</taxon>
        <taxon>Rhabditoidea</taxon>
        <taxon>Rhabditidae</taxon>
        <taxon>Mesorhabditinae</taxon>
        <taxon>Mesorhabditis</taxon>
    </lineage>
</organism>
<accession>A0AAF3FBS8</accession>
<protein>
    <submittedName>
        <fullName evidence="2">Uncharacterized protein</fullName>
    </submittedName>
</protein>
<keyword evidence="1" id="KW-1185">Reference proteome</keyword>
<name>A0AAF3FBS8_9BILA</name>
<dbReference type="WBParaSite" id="MBELARI_LOCUS4051">
    <property type="protein sequence ID" value="MBELARI_LOCUS4051"/>
    <property type="gene ID" value="MBELARI_LOCUS4051"/>
</dbReference>
<evidence type="ECO:0000313" key="1">
    <source>
        <dbReference type="Proteomes" id="UP000887575"/>
    </source>
</evidence>
<sequence>MEKSDEQRFSRIHCGDEMKSSDCYFCERPMDTHFGDDRVFLESGRHTFCLCNHCYKRYDELKSCPTCGNAVKLLKAKILPVEELTQLNDDL</sequence>
<proteinExistence type="predicted"/>
<dbReference type="Proteomes" id="UP000887575">
    <property type="component" value="Unassembled WGS sequence"/>
</dbReference>
<reference evidence="2" key="1">
    <citation type="submission" date="2024-02" db="UniProtKB">
        <authorList>
            <consortium name="WormBaseParasite"/>
        </authorList>
    </citation>
    <scope>IDENTIFICATION</scope>
</reference>
<evidence type="ECO:0000313" key="2">
    <source>
        <dbReference type="WBParaSite" id="MBELARI_LOCUS4051"/>
    </source>
</evidence>
<dbReference type="AlphaFoldDB" id="A0AAF3FBS8"/>